<sequence length="98" mass="11030">MEDESDHEGSSCRMQLVPSWFFLYPLFTSALYKQTFKREHFGARGTAAGGLLPLPVNSHLKGALREQPFESHPAFKSMDDIAGDPAGINESMKRRQME</sequence>
<dbReference type="Proteomes" id="UP000754750">
    <property type="component" value="Unassembled WGS sequence"/>
</dbReference>
<feature type="region of interest" description="Disordered" evidence="1">
    <location>
        <begin position="74"/>
        <end position="98"/>
    </location>
</feature>
<organism evidence="2 3">
    <name type="scientific">Faecalispora sporosphaeroides</name>
    <dbReference type="NCBI Taxonomy" id="1549"/>
    <lineage>
        <taxon>Bacteria</taxon>
        <taxon>Bacillati</taxon>
        <taxon>Bacillota</taxon>
        <taxon>Clostridia</taxon>
        <taxon>Eubacteriales</taxon>
        <taxon>Oscillospiraceae</taxon>
        <taxon>Faecalispora</taxon>
    </lineage>
</organism>
<dbReference type="RefSeq" id="WP_326839656.1">
    <property type="nucleotide sequence ID" value="NZ_JBKWRC010000001.1"/>
</dbReference>
<name>A0A928KU83_9FIRM</name>
<proteinExistence type="predicted"/>
<reference evidence="2" key="1">
    <citation type="submission" date="2019-04" db="EMBL/GenBank/DDBJ databases">
        <title>Evolution of Biomass-Degrading Anaerobic Consortia Revealed by Metagenomics.</title>
        <authorList>
            <person name="Peng X."/>
        </authorList>
    </citation>
    <scope>NUCLEOTIDE SEQUENCE</scope>
    <source>
        <strain evidence="2">SIG551</strain>
    </source>
</reference>
<dbReference type="AlphaFoldDB" id="A0A928KU83"/>
<evidence type="ECO:0000313" key="3">
    <source>
        <dbReference type="Proteomes" id="UP000754750"/>
    </source>
</evidence>
<gene>
    <name evidence="2" type="ORF">E7512_00415</name>
</gene>
<evidence type="ECO:0000256" key="1">
    <source>
        <dbReference type="SAM" id="MobiDB-lite"/>
    </source>
</evidence>
<protein>
    <submittedName>
        <fullName evidence="2">Uncharacterized protein</fullName>
    </submittedName>
</protein>
<dbReference type="EMBL" id="SVNY01000001">
    <property type="protein sequence ID" value="MBE6832045.1"/>
    <property type="molecule type" value="Genomic_DNA"/>
</dbReference>
<comment type="caution">
    <text evidence="2">The sequence shown here is derived from an EMBL/GenBank/DDBJ whole genome shotgun (WGS) entry which is preliminary data.</text>
</comment>
<accession>A0A928KU83</accession>
<evidence type="ECO:0000313" key="2">
    <source>
        <dbReference type="EMBL" id="MBE6832045.1"/>
    </source>
</evidence>